<organism evidence="1 2">
    <name type="scientific">Candidatus Collierbacteria bacterium GW2011_GWC2_43_12</name>
    <dbReference type="NCBI Taxonomy" id="1618390"/>
    <lineage>
        <taxon>Bacteria</taxon>
        <taxon>Candidatus Collieribacteriota</taxon>
    </lineage>
</organism>
<name>A0A0G1G752_9BACT</name>
<evidence type="ECO:0000313" key="2">
    <source>
        <dbReference type="Proteomes" id="UP000033980"/>
    </source>
</evidence>
<accession>A0A0G1G752</accession>
<reference evidence="1 2" key="1">
    <citation type="journal article" date="2015" name="Nature">
        <title>rRNA introns, odd ribosomes, and small enigmatic genomes across a large radiation of phyla.</title>
        <authorList>
            <person name="Brown C.T."/>
            <person name="Hug L.A."/>
            <person name="Thomas B.C."/>
            <person name="Sharon I."/>
            <person name="Castelle C.J."/>
            <person name="Singh A."/>
            <person name="Wilkins M.J."/>
            <person name="Williams K.H."/>
            <person name="Banfield J.F."/>
        </authorList>
    </citation>
    <scope>NUCLEOTIDE SEQUENCE [LARGE SCALE GENOMIC DNA]</scope>
</reference>
<evidence type="ECO:0000313" key="1">
    <source>
        <dbReference type="EMBL" id="KKS94813.1"/>
    </source>
</evidence>
<protein>
    <submittedName>
        <fullName evidence="1">Uncharacterized protein</fullName>
    </submittedName>
</protein>
<dbReference type="AlphaFoldDB" id="A0A0G1G752"/>
<proteinExistence type="predicted"/>
<sequence length="84" mass="9308">MKRGKTTNRQGIYAKFEPHAQKAIDTLVLAMEKGNWATRVGAAKVILAKLVPDLKSIQSTPEETNQITVKIVDEFVSDKLTTHS</sequence>
<gene>
    <name evidence="1" type="ORF">UV68_C0002G0013</name>
</gene>
<dbReference type="EMBL" id="LCFK01000002">
    <property type="protein sequence ID" value="KKS94813.1"/>
    <property type="molecule type" value="Genomic_DNA"/>
</dbReference>
<comment type="caution">
    <text evidence="1">The sequence shown here is derived from an EMBL/GenBank/DDBJ whole genome shotgun (WGS) entry which is preliminary data.</text>
</comment>
<dbReference type="Proteomes" id="UP000033980">
    <property type="component" value="Unassembled WGS sequence"/>
</dbReference>